<dbReference type="InterPro" id="IPR001029">
    <property type="entry name" value="Flagellin_N"/>
</dbReference>
<evidence type="ECO:0000256" key="1">
    <source>
        <dbReference type="ARBA" id="ARBA00004365"/>
    </source>
</evidence>
<evidence type="ECO:0000256" key="2">
    <source>
        <dbReference type="ARBA" id="ARBA00005709"/>
    </source>
</evidence>
<dbReference type="GO" id="GO:0009288">
    <property type="term" value="C:bacterial-type flagellum"/>
    <property type="evidence" value="ECO:0007669"/>
    <property type="project" value="UniProtKB-SubCell"/>
</dbReference>
<feature type="domain" description="Flagellin N-terminal" evidence="5">
    <location>
        <begin position="6"/>
        <end position="99"/>
    </location>
</feature>
<accession>A0A921E1Q5</accession>
<reference evidence="6" key="1">
    <citation type="journal article" date="2021" name="PeerJ">
        <title>Extensive microbial diversity within the chicken gut microbiome revealed by metagenomics and culture.</title>
        <authorList>
            <person name="Gilroy R."/>
            <person name="Ravi A."/>
            <person name="Getino M."/>
            <person name="Pursley I."/>
            <person name="Horton D.L."/>
            <person name="Alikhan N.F."/>
            <person name="Baker D."/>
            <person name="Gharbi K."/>
            <person name="Hall N."/>
            <person name="Watson M."/>
            <person name="Adriaenssens E.M."/>
            <person name="Foster-Nyarko E."/>
            <person name="Jarju S."/>
            <person name="Secka A."/>
            <person name="Antonio M."/>
            <person name="Oren A."/>
            <person name="Chaudhuri R.R."/>
            <person name="La Ragione R."/>
            <person name="Hildebrand F."/>
            <person name="Pallen M.J."/>
        </authorList>
    </citation>
    <scope>NUCLEOTIDE SEQUENCE</scope>
    <source>
        <strain evidence="6">316</strain>
    </source>
</reference>
<reference evidence="6" key="2">
    <citation type="submission" date="2021-09" db="EMBL/GenBank/DDBJ databases">
        <authorList>
            <person name="Gilroy R."/>
        </authorList>
    </citation>
    <scope>NUCLEOTIDE SEQUENCE</scope>
    <source>
        <strain evidence="6">316</strain>
    </source>
</reference>
<evidence type="ECO:0000256" key="4">
    <source>
        <dbReference type="SAM" id="MobiDB-lite"/>
    </source>
</evidence>
<gene>
    <name evidence="6" type="ORF">K8W01_06875</name>
</gene>
<dbReference type="SUPFAM" id="SSF64518">
    <property type="entry name" value="Phase 1 flagellin"/>
    <property type="match status" value="2"/>
</dbReference>
<dbReference type="Proteomes" id="UP000742631">
    <property type="component" value="Unassembled WGS sequence"/>
</dbReference>
<organism evidence="6 7">
    <name type="scientific">Methylorubrum populi</name>
    <dbReference type="NCBI Taxonomy" id="223967"/>
    <lineage>
        <taxon>Bacteria</taxon>
        <taxon>Pseudomonadati</taxon>
        <taxon>Pseudomonadota</taxon>
        <taxon>Alphaproteobacteria</taxon>
        <taxon>Hyphomicrobiales</taxon>
        <taxon>Methylobacteriaceae</taxon>
        <taxon>Methylorubrum</taxon>
    </lineage>
</organism>
<comment type="similarity">
    <text evidence="2">Belongs to the bacterial flagellin family.</text>
</comment>
<sequence length="616" mass="63648">MSGISLTAATRSNLLTLQAVADQQAKVQSTLATGKRVSSAIDNPINFFTAAQLSDRRSDLSGLLDGLSNGIQTLQAASRGLEAIENLVQLGRSLAMRAAAAPSAVSTPAAITSVSDYTIDDVVGAQPAIAAASGPQNLAGVKGTLTQTAIAGPLDATPGRTVTVRQARGATVTYEVRSPVPTPPGNFFSDASELADRIRRDFAATVTLSADPATVATIAPTGDDQAITVDGDAIDPVQPGPMVTKAADTFRYAVNNGPPVTFTFRTPADPANGFFNSPATLRDAINARAGPSAPSAGLDLSGTRLVLVAADKDDTFQLSGSGSTLSHLGFTQPASYTYQPTPSLDTKSITYTLGKGVEERSVTVPFGYEAQEVTTLAQLNARLSTADMIATIEPSPNGKVVVRGISGREADTITLRTPDGEAPPSGMRILTGSDGPLSVTSTLSEPGASLRRSLARDYAEIRDQISALARDSSFNGQNLLMGANVRLPFNEDGSSKTEVAGARMDADGLGLLTSLDGEFLDAASVRETMKQLQAASIALRSKLSEFSTAHATISTRRDFSAALTNILAAGAAQLVDGDMNQAAASANALALRRQIATSSLGLATQAQQAVLQLLRG</sequence>
<protein>
    <recommendedName>
        <fullName evidence="5">Flagellin N-terminal domain-containing protein</fullName>
    </recommendedName>
</protein>
<dbReference type="EMBL" id="DYYG01000019">
    <property type="protein sequence ID" value="HJE23367.1"/>
    <property type="molecule type" value="Genomic_DNA"/>
</dbReference>
<evidence type="ECO:0000313" key="6">
    <source>
        <dbReference type="EMBL" id="HJE23367.1"/>
    </source>
</evidence>
<comment type="caution">
    <text evidence="6">The sequence shown here is derived from an EMBL/GenBank/DDBJ whole genome shotgun (WGS) entry which is preliminary data.</text>
</comment>
<feature type="region of interest" description="Disordered" evidence="4">
    <location>
        <begin position="415"/>
        <end position="437"/>
    </location>
</feature>
<evidence type="ECO:0000313" key="7">
    <source>
        <dbReference type="Proteomes" id="UP000742631"/>
    </source>
</evidence>
<dbReference type="AlphaFoldDB" id="A0A921E1Q5"/>
<proteinExistence type="inferred from homology"/>
<comment type="subcellular location">
    <subcellularLocation>
        <location evidence="1">Bacterial flagellum</location>
    </subcellularLocation>
</comment>
<dbReference type="GO" id="GO:0005198">
    <property type="term" value="F:structural molecule activity"/>
    <property type="evidence" value="ECO:0007669"/>
    <property type="project" value="InterPro"/>
</dbReference>
<evidence type="ECO:0000256" key="3">
    <source>
        <dbReference type="ARBA" id="ARBA00023143"/>
    </source>
</evidence>
<dbReference type="Gene3D" id="1.20.1330.10">
    <property type="entry name" value="f41 fragment of flagellin, N-terminal domain"/>
    <property type="match status" value="1"/>
</dbReference>
<evidence type="ECO:0000259" key="5">
    <source>
        <dbReference type="Pfam" id="PF00669"/>
    </source>
</evidence>
<keyword evidence="3" id="KW-0975">Bacterial flagellum</keyword>
<name>A0A921E1Q5_9HYPH</name>
<dbReference type="Pfam" id="PF00669">
    <property type="entry name" value="Flagellin_N"/>
    <property type="match status" value="1"/>
</dbReference>